<dbReference type="Gene3D" id="1.20.1250.20">
    <property type="entry name" value="MFS general substrate transporter like domains"/>
    <property type="match status" value="2"/>
</dbReference>
<protein>
    <recommendedName>
        <fullName evidence="8">Major facilitator superfamily (MFS) profile domain-containing protein</fullName>
    </recommendedName>
</protein>
<dbReference type="GO" id="GO:0022857">
    <property type="term" value="F:transmembrane transporter activity"/>
    <property type="evidence" value="ECO:0007669"/>
    <property type="project" value="InterPro"/>
</dbReference>
<dbReference type="Pfam" id="PF07690">
    <property type="entry name" value="MFS_1"/>
    <property type="match status" value="1"/>
</dbReference>
<keyword evidence="4 7" id="KW-0812">Transmembrane</keyword>
<accession>X1H2T8</accession>
<comment type="caution">
    <text evidence="9">The sequence shown here is derived from an EMBL/GenBank/DDBJ whole genome shotgun (WGS) entry which is preliminary data.</text>
</comment>
<dbReference type="AlphaFoldDB" id="X1H2T8"/>
<feature type="domain" description="Major facilitator superfamily (MFS) profile" evidence="8">
    <location>
        <begin position="1"/>
        <end position="155"/>
    </location>
</feature>
<evidence type="ECO:0000256" key="6">
    <source>
        <dbReference type="ARBA" id="ARBA00023136"/>
    </source>
</evidence>
<feature type="non-terminal residue" evidence="9">
    <location>
        <position position="155"/>
    </location>
</feature>
<dbReference type="InterPro" id="IPR050171">
    <property type="entry name" value="MFS_Transporters"/>
</dbReference>
<feature type="transmembrane region" description="Helical" evidence="7">
    <location>
        <begin position="26"/>
        <end position="50"/>
    </location>
</feature>
<name>X1H2T8_9ZZZZ</name>
<dbReference type="EMBL" id="BARU01016691">
    <property type="protein sequence ID" value="GAH51425.1"/>
    <property type="molecule type" value="Genomic_DNA"/>
</dbReference>
<organism evidence="9">
    <name type="scientific">marine sediment metagenome</name>
    <dbReference type="NCBI Taxonomy" id="412755"/>
    <lineage>
        <taxon>unclassified sequences</taxon>
        <taxon>metagenomes</taxon>
        <taxon>ecological metagenomes</taxon>
    </lineage>
</organism>
<dbReference type="PANTHER" id="PTHR23517">
    <property type="entry name" value="RESISTANCE PROTEIN MDTM, PUTATIVE-RELATED-RELATED"/>
    <property type="match status" value="1"/>
</dbReference>
<evidence type="ECO:0000256" key="2">
    <source>
        <dbReference type="ARBA" id="ARBA00022448"/>
    </source>
</evidence>
<dbReference type="InterPro" id="IPR036259">
    <property type="entry name" value="MFS_trans_sf"/>
</dbReference>
<evidence type="ECO:0000256" key="3">
    <source>
        <dbReference type="ARBA" id="ARBA00022475"/>
    </source>
</evidence>
<evidence type="ECO:0000256" key="1">
    <source>
        <dbReference type="ARBA" id="ARBA00004651"/>
    </source>
</evidence>
<gene>
    <name evidence="9" type="ORF">S03H2_27731</name>
</gene>
<evidence type="ECO:0000313" key="9">
    <source>
        <dbReference type="EMBL" id="GAH51425.1"/>
    </source>
</evidence>
<dbReference type="InterPro" id="IPR011701">
    <property type="entry name" value="MFS"/>
</dbReference>
<keyword evidence="5 7" id="KW-1133">Transmembrane helix</keyword>
<reference evidence="9" key="1">
    <citation type="journal article" date="2014" name="Front. Microbiol.">
        <title>High frequency of phylogenetically diverse reductive dehalogenase-homologous genes in deep subseafloor sedimentary metagenomes.</title>
        <authorList>
            <person name="Kawai M."/>
            <person name="Futagami T."/>
            <person name="Toyoda A."/>
            <person name="Takaki Y."/>
            <person name="Nishi S."/>
            <person name="Hori S."/>
            <person name="Arai W."/>
            <person name="Tsubouchi T."/>
            <person name="Morono Y."/>
            <person name="Uchiyama I."/>
            <person name="Ito T."/>
            <person name="Fujiyama A."/>
            <person name="Inagaki F."/>
            <person name="Takami H."/>
        </authorList>
    </citation>
    <scope>NUCLEOTIDE SEQUENCE</scope>
    <source>
        <strain evidence="9">Expedition CK06-06</strain>
    </source>
</reference>
<keyword evidence="2" id="KW-0813">Transport</keyword>
<feature type="transmembrane region" description="Helical" evidence="7">
    <location>
        <begin position="94"/>
        <end position="124"/>
    </location>
</feature>
<dbReference type="SUPFAM" id="SSF103473">
    <property type="entry name" value="MFS general substrate transporter"/>
    <property type="match status" value="1"/>
</dbReference>
<proteinExistence type="predicted"/>
<dbReference type="GO" id="GO:0005886">
    <property type="term" value="C:plasma membrane"/>
    <property type="evidence" value="ECO:0007669"/>
    <property type="project" value="UniProtKB-SubCell"/>
</dbReference>
<dbReference type="InterPro" id="IPR020846">
    <property type="entry name" value="MFS_dom"/>
</dbReference>
<sequence>MGYFNAAFFTGFGCGPLMGGALTDRFGMTVAFSCMGVLNLLAFLVVIFFLPEVERRKTAASHQLSFRKMGSSAMIKGIFSFRLAFSLGRGTYAAFLPIFAATCIGLSPTLIGIVLAVNILVMSLLGVYGGNIADRFNRRLLVILGSFINVAFLIS</sequence>
<evidence type="ECO:0000256" key="5">
    <source>
        <dbReference type="ARBA" id="ARBA00022989"/>
    </source>
</evidence>
<evidence type="ECO:0000256" key="4">
    <source>
        <dbReference type="ARBA" id="ARBA00022692"/>
    </source>
</evidence>
<evidence type="ECO:0000256" key="7">
    <source>
        <dbReference type="SAM" id="Phobius"/>
    </source>
</evidence>
<dbReference type="PROSITE" id="PS50850">
    <property type="entry name" value="MFS"/>
    <property type="match status" value="1"/>
</dbReference>
<keyword evidence="3" id="KW-1003">Cell membrane</keyword>
<keyword evidence="6 7" id="KW-0472">Membrane</keyword>
<evidence type="ECO:0000259" key="8">
    <source>
        <dbReference type="PROSITE" id="PS50850"/>
    </source>
</evidence>
<comment type="subcellular location">
    <subcellularLocation>
        <location evidence="1">Cell membrane</location>
        <topology evidence="1">Multi-pass membrane protein</topology>
    </subcellularLocation>
</comment>